<accession>A0A514CEE5</accession>
<evidence type="ECO:0000256" key="1">
    <source>
        <dbReference type="SAM" id="SignalP"/>
    </source>
</evidence>
<dbReference type="Pfam" id="PF13568">
    <property type="entry name" value="OMP_b-brl_2"/>
    <property type="match status" value="1"/>
</dbReference>
<evidence type="ECO:0000313" key="4">
    <source>
        <dbReference type="Proteomes" id="UP000316614"/>
    </source>
</evidence>
<dbReference type="AlphaFoldDB" id="A0A514CEE5"/>
<protein>
    <submittedName>
        <fullName evidence="3">PorT family protein</fullName>
    </submittedName>
</protein>
<feature type="chain" id="PRO_5021934553" evidence="1">
    <location>
        <begin position="28"/>
        <end position="227"/>
    </location>
</feature>
<feature type="signal peptide" evidence="1">
    <location>
        <begin position="1"/>
        <end position="27"/>
    </location>
</feature>
<dbReference type="EMBL" id="CP041253">
    <property type="protein sequence ID" value="QDH78201.1"/>
    <property type="molecule type" value="Genomic_DNA"/>
</dbReference>
<dbReference type="InterPro" id="IPR011250">
    <property type="entry name" value="OMP/PagP_B-barrel"/>
</dbReference>
<feature type="domain" description="Outer membrane protein beta-barrel" evidence="2">
    <location>
        <begin position="28"/>
        <end position="194"/>
    </location>
</feature>
<dbReference type="RefSeq" id="WP_141613461.1">
    <property type="nucleotide sequence ID" value="NZ_CP041253.1"/>
</dbReference>
<proteinExistence type="predicted"/>
<reference evidence="3 4" key="1">
    <citation type="submission" date="2019-06" db="EMBL/GenBank/DDBJ databases">
        <title>Echinicola alkalisoli sp. nov. isolated from saline soil.</title>
        <authorList>
            <person name="Sun J.-Q."/>
            <person name="Xu L."/>
        </authorList>
    </citation>
    <scope>NUCLEOTIDE SEQUENCE [LARGE SCALE GENOMIC DNA]</scope>
    <source>
        <strain evidence="3 4">LN3S3</strain>
    </source>
</reference>
<dbReference type="KEGG" id="echi:FKX85_03755"/>
<name>A0A514CEE5_9BACT</name>
<keyword evidence="4" id="KW-1185">Reference proteome</keyword>
<dbReference type="SUPFAM" id="SSF56925">
    <property type="entry name" value="OMPA-like"/>
    <property type="match status" value="1"/>
</dbReference>
<dbReference type="Proteomes" id="UP000316614">
    <property type="component" value="Chromosome"/>
</dbReference>
<evidence type="ECO:0000313" key="3">
    <source>
        <dbReference type="EMBL" id="QDH78201.1"/>
    </source>
</evidence>
<dbReference type="OrthoDB" id="837075at2"/>
<sequence length="227" mass="25470">MKSSITPVYKFIVLCLLLTGTTTLAHAQLSVGFRGGISYSGMSYRPTVAIPKKKVHGVKSKPVYGIAIEHYFKDHAGVELDIQYLTTGYVEYNDDETLSNETELDYLKIPLLSSFYFGRTGRFHIKMGPHFGYLLNATDVRREFESNNADLPILPTYGQPGDDPKKFMYGLTAGAGISKVFGKSTIVAEVRASYELGRPESQDRIFDMSVTNLEFTVSYLFQVMERK</sequence>
<organism evidence="3 4">
    <name type="scientific">Echinicola soli</name>
    <dbReference type="NCBI Taxonomy" id="2591634"/>
    <lineage>
        <taxon>Bacteria</taxon>
        <taxon>Pseudomonadati</taxon>
        <taxon>Bacteroidota</taxon>
        <taxon>Cytophagia</taxon>
        <taxon>Cytophagales</taxon>
        <taxon>Cyclobacteriaceae</taxon>
        <taxon>Echinicola</taxon>
    </lineage>
</organism>
<gene>
    <name evidence="3" type="ORF">FKX85_03755</name>
</gene>
<keyword evidence="1" id="KW-0732">Signal</keyword>
<evidence type="ECO:0000259" key="2">
    <source>
        <dbReference type="Pfam" id="PF13568"/>
    </source>
</evidence>
<dbReference type="InterPro" id="IPR025665">
    <property type="entry name" value="Beta-barrel_OMP_2"/>
</dbReference>